<name>A0A4C1UUL9_EUMVA</name>
<dbReference type="EMBL" id="BGZK01000230">
    <property type="protein sequence ID" value="GBP30193.1"/>
    <property type="molecule type" value="Genomic_DNA"/>
</dbReference>
<dbReference type="Proteomes" id="UP000299102">
    <property type="component" value="Unassembled WGS sequence"/>
</dbReference>
<comment type="caution">
    <text evidence="2">The sequence shown here is derived from an EMBL/GenBank/DDBJ whole genome shotgun (WGS) entry which is preliminary data.</text>
</comment>
<organism evidence="2 3">
    <name type="scientific">Eumeta variegata</name>
    <name type="common">Bagworm moth</name>
    <name type="synonym">Eumeta japonica</name>
    <dbReference type="NCBI Taxonomy" id="151549"/>
    <lineage>
        <taxon>Eukaryota</taxon>
        <taxon>Metazoa</taxon>
        <taxon>Ecdysozoa</taxon>
        <taxon>Arthropoda</taxon>
        <taxon>Hexapoda</taxon>
        <taxon>Insecta</taxon>
        <taxon>Pterygota</taxon>
        <taxon>Neoptera</taxon>
        <taxon>Endopterygota</taxon>
        <taxon>Lepidoptera</taxon>
        <taxon>Glossata</taxon>
        <taxon>Ditrysia</taxon>
        <taxon>Tineoidea</taxon>
        <taxon>Psychidae</taxon>
        <taxon>Oiketicinae</taxon>
        <taxon>Eumeta</taxon>
    </lineage>
</organism>
<evidence type="ECO:0000256" key="1">
    <source>
        <dbReference type="SAM" id="MobiDB-lite"/>
    </source>
</evidence>
<accession>A0A4C1UUL9</accession>
<dbReference type="AlphaFoldDB" id="A0A4C1UUL9"/>
<evidence type="ECO:0000313" key="2">
    <source>
        <dbReference type="EMBL" id="GBP30193.1"/>
    </source>
</evidence>
<proteinExistence type="predicted"/>
<keyword evidence="3" id="KW-1185">Reference proteome</keyword>
<evidence type="ECO:0000313" key="3">
    <source>
        <dbReference type="Proteomes" id="UP000299102"/>
    </source>
</evidence>
<feature type="region of interest" description="Disordered" evidence="1">
    <location>
        <begin position="190"/>
        <end position="216"/>
    </location>
</feature>
<feature type="compositionally biased region" description="Basic and acidic residues" evidence="1">
    <location>
        <begin position="206"/>
        <end position="216"/>
    </location>
</feature>
<sequence>MPLFARAQAGFECSLLTYTAIRDATLGRTPSRYRRGFQRCGGPGCAQRPYSGELVPAECPLRNPISSWLDGSPPIAVAPGGEKYLATLNDYVSGCDPTVMRALGVLILTRTRAAHYVREACSVFQLFCSCLFAMKPFIAETAAEVRRATSGESFDYRGSDGCVSERAGSEEVLNYNSNLFRRERLIPRHDRRPRAPVLHRPSRPRRPQDRSAPRES</sequence>
<reference evidence="2 3" key="1">
    <citation type="journal article" date="2019" name="Commun. Biol.">
        <title>The bagworm genome reveals a unique fibroin gene that provides high tensile strength.</title>
        <authorList>
            <person name="Kono N."/>
            <person name="Nakamura H."/>
            <person name="Ohtoshi R."/>
            <person name="Tomita M."/>
            <person name="Numata K."/>
            <person name="Arakawa K."/>
        </authorList>
    </citation>
    <scope>NUCLEOTIDE SEQUENCE [LARGE SCALE GENOMIC DNA]</scope>
</reference>
<protein>
    <submittedName>
        <fullName evidence="2">Uncharacterized protein</fullName>
    </submittedName>
</protein>
<gene>
    <name evidence="2" type="ORF">EVAR_94501_1</name>
</gene>